<dbReference type="EnsemblPlants" id="LPERR09G03530.1">
    <property type="protein sequence ID" value="LPERR09G03530.1"/>
    <property type="gene ID" value="LPERR09G03530"/>
</dbReference>
<evidence type="ECO:0000313" key="2">
    <source>
        <dbReference type="EnsemblPlants" id="LPERR09G03530.1"/>
    </source>
</evidence>
<dbReference type="Proteomes" id="UP000032180">
    <property type="component" value="Chromosome 9"/>
</dbReference>
<accession>A0A0D9XCD0</accession>
<dbReference type="AlphaFoldDB" id="A0A0D9XCD0"/>
<proteinExistence type="predicted"/>
<sequence length="160" mass="17557">MAVALPAMDEDHEVADTVIHTSMEVPGDVLAASTGDDMPLTNTASKRPPPRVCSSRSSASTSSVTVAAADNIEARHLAGFDGMHISINGVLEPGFADANVTYTNWGHTHHLHGRRRCRRSQVLRHFSRATVPQIPTTYINYVLFKTDEAKRHGWAESIRR</sequence>
<dbReference type="HOGENOM" id="CLU_1858133_0_0_1"/>
<protein>
    <submittedName>
        <fullName evidence="2">Uncharacterized protein</fullName>
    </submittedName>
</protein>
<reference evidence="2 3" key="1">
    <citation type="submission" date="2012-08" db="EMBL/GenBank/DDBJ databases">
        <title>Oryza genome evolution.</title>
        <authorList>
            <person name="Wing R.A."/>
        </authorList>
    </citation>
    <scope>NUCLEOTIDE SEQUENCE</scope>
</reference>
<name>A0A0D9XCD0_9ORYZ</name>
<evidence type="ECO:0000256" key="1">
    <source>
        <dbReference type="SAM" id="MobiDB-lite"/>
    </source>
</evidence>
<feature type="region of interest" description="Disordered" evidence="1">
    <location>
        <begin position="31"/>
        <end position="60"/>
    </location>
</feature>
<keyword evidence="3" id="KW-1185">Reference proteome</keyword>
<reference evidence="2" key="3">
    <citation type="submission" date="2015-04" db="UniProtKB">
        <authorList>
            <consortium name="EnsemblPlants"/>
        </authorList>
    </citation>
    <scope>IDENTIFICATION</scope>
</reference>
<reference evidence="3" key="2">
    <citation type="submission" date="2013-12" db="EMBL/GenBank/DDBJ databases">
        <authorList>
            <person name="Yu Y."/>
            <person name="Lee S."/>
            <person name="de Baynast K."/>
            <person name="Wissotski M."/>
            <person name="Liu L."/>
            <person name="Talag J."/>
            <person name="Goicoechea J."/>
            <person name="Angelova A."/>
            <person name="Jetty R."/>
            <person name="Kudrna D."/>
            <person name="Golser W."/>
            <person name="Rivera L."/>
            <person name="Zhang J."/>
            <person name="Wing R."/>
        </authorList>
    </citation>
    <scope>NUCLEOTIDE SEQUENCE</scope>
</reference>
<evidence type="ECO:0000313" key="3">
    <source>
        <dbReference type="Proteomes" id="UP000032180"/>
    </source>
</evidence>
<organism evidence="2 3">
    <name type="scientific">Leersia perrieri</name>
    <dbReference type="NCBI Taxonomy" id="77586"/>
    <lineage>
        <taxon>Eukaryota</taxon>
        <taxon>Viridiplantae</taxon>
        <taxon>Streptophyta</taxon>
        <taxon>Embryophyta</taxon>
        <taxon>Tracheophyta</taxon>
        <taxon>Spermatophyta</taxon>
        <taxon>Magnoliopsida</taxon>
        <taxon>Liliopsida</taxon>
        <taxon>Poales</taxon>
        <taxon>Poaceae</taxon>
        <taxon>BOP clade</taxon>
        <taxon>Oryzoideae</taxon>
        <taxon>Oryzeae</taxon>
        <taxon>Oryzinae</taxon>
        <taxon>Leersia</taxon>
    </lineage>
</organism>
<dbReference type="Gramene" id="LPERR09G03530.1">
    <property type="protein sequence ID" value="LPERR09G03530.1"/>
    <property type="gene ID" value="LPERR09G03530"/>
</dbReference>